<dbReference type="SMART" id="SM00342">
    <property type="entry name" value="HTH_ARAC"/>
    <property type="match status" value="1"/>
</dbReference>
<dbReference type="PANTHER" id="PTHR47894:SF4">
    <property type="entry name" value="HTH-TYPE TRANSCRIPTIONAL REGULATOR GADX"/>
    <property type="match status" value="1"/>
</dbReference>
<organism evidence="5 6">
    <name type="scientific">Faunimonas pinastri</name>
    <dbReference type="NCBI Taxonomy" id="1855383"/>
    <lineage>
        <taxon>Bacteria</taxon>
        <taxon>Pseudomonadati</taxon>
        <taxon>Pseudomonadota</taxon>
        <taxon>Alphaproteobacteria</taxon>
        <taxon>Hyphomicrobiales</taxon>
        <taxon>Afifellaceae</taxon>
        <taxon>Faunimonas</taxon>
    </lineage>
</organism>
<keyword evidence="3" id="KW-0804">Transcription</keyword>
<keyword evidence="2 5" id="KW-0238">DNA-binding</keyword>
<protein>
    <submittedName>
        <fullName evidence="5">AraC-type DNA-binding protein</fullName>
    </submittedName>
</protein>
<dbReference type="GO" id="GO:0003700">
    <property type="term" value="F:DNA-binding transcription factor activity"/>
    <property type="evidence" value="ECO:0007669"/>
    <property type="project" value="InterPro"/>
</dbReference>
<dbReference type="PROSITE" id="PS01124">
    <property type="entry name" value="HTH_ARAC_FAMILY_2"/>
    <property type="match status" value="1"/>
</dbReference>
<dbReference type="InterPro" id="IPR018060">
    <property type="entry name" value="HTH_AraC"/>
</dbReference>
<dbReference type="STRING" id="1855383.SAMN05216548_109145"/>
<evidence type="ECO:0000256" key="2">
    <source>
        <dbReference type="ARBA" id="ARBA00023125"/>
    </source>
</evidence>
<dbReference type="GO" id="GO:0005829">
    <property type="term" value="C:cytosol"/>
    <property type="evidence" value="ECO:0007669"/>
    <property type="project" value="TreeGrafter"/>
</dbReference>
<evidence type="ECO:0000313" key="6">
    <source>
        <dbReference type="Proteomes" id="UP000199647"/>
    </source>
</evidence>
<keyword evidence="1" id="KW-0805">Transcription regulation</keyword>
<evidence type="ECO:0000259" key="4">
    <source>
        <dbReference type="PROSITE" id="PS01124"/>
    </source>
</evidence>
<dbReference type="GO" id="GO:0000976">
    <property type="term" value="F:transcription cis-regulatory region binding"/>
    <property type="evidence" value="ECO:0007669"/>
    <property type="project" value="TreeGrafter"/>
</dbReference>
<dbReference type="InterPro" id="IPR018062">
    <property type="entry name" value="HTH_AraC-typ_CS"/>
</dbReference>
<evidence type="ECO:0000313" key="5">
    <source>
        <dbReference type="EMBL" id="SEQ96427.1"/>
    </source>
</evidence>
<dbReference type="Proteomes" id="UP000199647">
    <property type="component" value="Unassembled WGS sequence"/>
</dbReference>
<gene>
    <name evidence="5" type="ORF">SAMN05216548_109145</name>
</gene>
<feature type="domain" description="HTH araC/xylS-type" evidence="4">
    <location>
        <begin position="264"/>
        <end position="361"/>
    </location>
</feature>
<dbReference type="Gene3D" id="1.10.10.60">
    <property type="entry name" value="Homeodomain-like"/>
    <property type="match status" value="1"/>
</dbReference>
<evidence type="ECO:0000256" key="1">
    <source>
        <dbReference type="ARBA" id="ARBA00023015"/>
    </source>
</evidence>
<dbReference type="PANTHER" id="PTHR47894">
    <property type="entry name" value="HTH-TYPE TRANSCRIPTIONAL REGULATOR GADX"/>
    <property type="match status" value="1"/>
</dbReference>
<proteinExistence type="predicted"/>
<sequence length="365" mass="40187">MELCPENRPARCTSWPLRALASFHARRRRLGSTRDSLDDRIRNGTRYFRTSIVAQTFQTGLAIRRLSVSVKACRGELLPMQKKQALAMQLRPLAESDTREHAFGSEPPFISAFVSRQRECIASFSTPSAGLVVIVEGRKQVQRGADIRNYGAGEAFLLSAGSRIEVINEPDQGSGIYRALFLCLSRELMIEAARLWPEFAGRSSPADRVALDAPLCAAILHAGEALSSASRRVVAHRLLEVILILAEQGVLQLAPKYVDGSVSDAVRLLVRHQLDRDWSGASVAASFGMSEATLRRRLRAEGQSLRDILLAARMQAAKVLLCDRNADVAEAIAATGYASRSHFARQFRQAFGMSPATARQMRGER</sequence>
<dbReference type="PROSITE" id="PS00041">
    <property type="entry name" value="HTH_ARAC_FAMILY_1"/>
    <property type="match status" value="1"/>
</dbReference>
<keyword evidence="6" id="KW-1185">Reference proteome</keyword>
<dbReference type="SUPFAM" id="SSF46689">
    <property type="entry name" value="Homeodomain-like"/>
    <property type="match status" value="1"/>
</dbReference>
<dbReference type="InterPro" id="IPR009057">
    <property type="entry name" value="Homeodomain-like_sf"/>
</dbReference>
<dbReference type="Pfam" id="PF12833">
    <property type="entry name" value="HTH_18"/>
    <property type="match status" value="1"/>
</dbReference>
<accession>A0A1H9KBW8</accession>
<dbReference type="EMBL" id="FOFG01000009">
    <property type="protein sequence ID" value="SEQ96427.1"/>
    <property type="molecule type" value="Genomic_DNA"/>
</dbReference>
<name>A0A1H9KBW8_9HYPH</name>
<reference evidence="5 6" key="1">
    <citation type="submission" date="2016-10" db="EMBL/GenBank/DDBJ databases">
        <authorList>
            <person name="de Groot N.N."/>
        </authorList>
    </citation>
    <scope>NUCLEOTIDE SEQUENCE [LARGE SCALE GENOMIC DNA]</scope>
    <source>
        <strain evidence="5 6">A52C2</strain>
    </source>
</reference>
<evidence type="ECO:0000256" key="3">
    <source>
        <dbReference type="ARBA" id="ARBA00023163"/>
    </source>
</evidence>
<dbReference type="AlphaFoldDB" id="A0A1H9KBW8"/>